<comment type="caution">
    <text evidence="1">The sequence shown here is derived from an EMBL/GenBank/DDBJ whole genome shotgun (WGS) entry which is preliminary data.</text>
</comment>
<dbReference type="Proteomes" id="UP000289738">
    <property type="component" value="Chromosome B03"/>
</dbReference>
<organism evidence="1 2">
    <name type="scientific">Arachis hypogaea</name>
    <name type="common">Peanut</name>
    <dbReference type="NCBI Taxonomy" id="3818"/>
    <lineage>
        <taxon>Eukaryota</taxon>
        <taxon>Viridiplantae</taxon>
        <taxon>Streptophyta</taxon>
        <taxon>Embryophyta</taxon>
        <taxon>Tracheophyta</taxon>
        <taxon>Spermatophyta</taxon>
        <taxon>Magnoliopsida</taxon>
        <taxon>eudicotyledons</taxon>
        <taxon>Gunneridae</taxon>
        <taxon>Pentapetalae</taxon>
        <taxon>rosids</taxon>
        <taxon>fabids</taxon>
        <taxon>Fabales</taxon>
        <taxon>Fabaceae</taxon>
        <taxon>Papilionoideae</taxon>
        <taxon>50 kb inversion clade</taxon>
        <taxon>dalbergioids sensu lato</taxon>
        <taxon>Dalbergieae</taxon>
        <taxon>Pterocarpus clade</taxon>
        <taxon>Arachis</taxon>
    </lineage>
</organism>
<dbReference type="AlphaFoldDB" id="A0A445A006"/>
<evidence type="ECO:0000313" key="1">
    <source>
        <dbReference type="EMBL" id="RYR19751.1"/>
    </source>
</evidence>
<protein>
    <submittedName>
        <fullName evidence="1">Uncharacterized protein</fullName>
    </submittedName>
</protein>
<sequence length="100" mass="11262">MKSLFQKNRIETPTVIQPNNNSNQLIRAGESLKGKLASYLSGLREPGRFLKLRRTELPLHYCTETSKLRRLGLGRTSPYSTSTLLLGFPLKTQPFVGLES</sequence>
<proteinExistence type="predicted"/>
<dbReference type="EMBL" id="SDMP01000013">
    <property type="protein sequence ID" value="RYR19751.1"/>
    <property type="molecule type" value="Genomic_DNA"/>
</dbReference>
<reference evidence="1 2" key="1">
    <citation type="submission" date="2019-01" db="EMBL/GenBank/DDBJ databases">
        <title>Sequencing of cultivated peanut Arachis hypogaea provides insights into genome evolution and oil improvement.</title>
        <authorList>
            <person name="Chen X."/>
        </authorList>
    </citation>
    <scope>NUCLEOTIDE SEQUENCE [LARGE SCALE GENOMIC DNA]</scope>
    <source>
        <strain evidence="2">cv. Fuhuasheng</strain>
        <tissue evidence="1">Leaves</tissue>
    </source>
</reference>
<name>A0A445A006_ARAHY</name>
<evidence type="ECO:0000313" key="2">
    <source>
        <dbReference type="Proteomes" id="UP000289738"/>
    </source>
</evidence>
<gene>
    <name evidence="1" type="ORF">Ahy_B03g064634</name>
</gene>
<accession>A0A445A006</accession>
<keyword evidence="2" id="KW-1185">Reference proteome</keyword>